<protein>
    <submittedName>
        <fullName evidence="1">Uncharacterized protein</fullName>
    </submittedName>
</protein>
<organism evidence="1">
    <name type="scientific">marine sediment metagenome</name>
    <dbReference type="NCBI Taxonomy" id="412755"/>
    <lineage>
        <taxon>unclassified sequences</taxon>
        <taxon>metagenomes</taxon>
        <taxon>ecological metagenomes</taxon>
    </lineage>
</organism>
<reference evidence="1" key="1">
    <citation type="journal article" date="2015" name="Nature">
        <title>Complex archaea that bridge the gap between prokaryotes and eukaryotes.</title>
        <authorList>
            <person name="Spang A."/>
            <person name="Saw J.H."/>
            <person name="Jorgensen S.L."/>
            <person name="Zaremba-Niedzwiedzka K."/>
            <person name="Martijn J."/>
            <person name="Lind A.E."/>
            <person name="van Eijk R."/>
            <person name="Schleper C."/>
            <person name="Guy L."/>
            <person name="Ettema T.J."/>
        </authorList>
    </citation>
    <scope>NUCLEOTIDE SEQUENCE</scope>
</reference>
<evidence type="ECO:0000313" key="1">
    <source>
        <dbReference type="EMBL" id="KKL75142.1"/>
    </source>
</evidence>
<proteinExistence type="predicted"/>
<feature type="non-terminal residue" evidence="1">
    <location>
        <position position="1"/>
    </location>
</feature>
<gene>
    <name evidence="1" type="ORF">LCGC14_2057900</name>
</gene>
<name>A0A0F9HJ24_9ZZZZ</name>
<dbReference type="EMBL" id="LAZR01024435">
    <property type="protein sequence ID" value="KKL75142.1"/>
    <property type="molecule type" value="Genomic_DNA"/>
</dbReference>
<comment type="caution">
    <text evidence="1">The sequence shown here is derived from an EMBL/GenBank/DDBJ whole genome shotgun (WGS) entry which is preliminary data.</text>
</comment>
<accession>A0A0F9HJ24</accession>
<sequence>DYKPVFQSFGDYVDNGIPAEVKRC</sequence>
<dbReference type="AlphaFoldDB" id="A0A0F9HJ24"/>